<dbReference type="AlphaFoldDB" id="A0A2P4ZS50"/>
<keyword evidence="8" id="KW-1185">Reference proteome</keyword>
<protein>
    <recommendedName>
        <fullName evidence="6">Zn(2)-C6 fungal-type domain-containing protein</fullName>
    </recommendedName>
</protein>
<dbReference type="Gene3D" id="4.10.240.10">
    <property type="entry name" value="Zn(2)-C6 fungal-type DNA-binding domain"/>
    <property type="match status" value="1"/>
</dbReference>
<dbReference type="PANTHER" id="PTHR47338:SF20">
    <property type="entry name" value="ZN(II)2CYS6 TRANSCRIPTION FACTOR (EUROFUNG)"/>
    <property type="match status" value="1"/>
</dbReference>
<dbReference type="Pfam" id="PF00172">
    <property type="entry name" value="Zn_clus"/>
    <property type="match status" value="1"/>
</dbReference>
<name>A0A2P4ZS50_9HYPO</name>
<dbReference type="CDD" id="cd12148">
    <property type="entry name" value="fungal_TF_MHR"/>
    <property type="match status" value="1"/>
</dbReference>
<dbReference type="SUPFAM" id="SSF57701">
    <property type="entry name" value="Zn2/Cys6 DNA-binding domain"/>
    <property type="match status" value="1"/>
</dbReference>
<keyword evidence="2" id="KW-0479">Metal-binding</keyword>
<dbReference type="GO" id="GO:0006351">
    <property type="term" value="P:DNA-templated transcription"/>
    <property type="evidence" value="ECO:0007669"/>
    <property type="project" value="InterPro"/>
</dbReference>
<dbReference type="CDD" id="cd00067">
    <property type="entry name" value="GAL4"/>
    <property type="match status" value="1"/>
</dbReference>
<dbReference type="EMBL" id="JPDN02000011">
    <property type="protein sequence ID" value="PON27098.1"/>
    <property type="molecule type" value="Genomic_DNA"/>
</dbReference>
<dbReference type="GO" id="GO:0005634">
    <property type="term" value="C:nucleus"/>
    <property type="evidence" value="ECO:0007669"/>
    <property type="project" value="UniProtKB-SubCell"/>
</dbReference>
<dbReference type="InterPro" id="IPR001138">
    <property type="entry name" value="Zn2Cys6_DnaBD"/>
</dbReference>
<comment type="subcellular location">
    <subcellularLocation>
        <location evidence="1">Nucleus</location>
    </subcellularLocation>
</comment>
<evidence type="ECO:0000313" key="8">
    <source>
        <dbReference type="Proteomes" id="UP000054821"/>
    </source>
</evidence>
<dbReference type="RefSeq" id="XP_018666062.1">
    <property type="nucleotide sequence ID" value="XM_018800597.1"/>
</dbReference>
<dbReference type="GO" id="GO:0003677">
    <property type="term" value="F:DNA binding"/>
    <property type="evidence" value="ECO:0007669"/>
    <property type="project" value="InterPro"/>
</dbReference>
<keyword evidence="4" id="KW-0804">Transcription</keyword>
<gene>
    <name evidence="7" type="ORF">TGAM01_v204047</name>
</gene>
<dbReference type="SMART" id="SM00066">
    <property type="entry name" value="GAL4"/>
    <property type="match status" value="1"/>
</dbReference>
<dbReference type="InterPro" id="IPR050815">
    <property type="entry name" value="TF_fung"/>
</dbReference>
<dbReference type="InterPro" id="IPR007219">
    <property type="entry name" value="XnlR_reg_dom"/>
</dbReference>
<dbReference type="STRING" id="398673.A0A2P4ZS50"/>
<dbReference type="GeneID" id="29980680"/>
<comment type="caution">
    <text evidence="7">The sequence shown here is derived from an EMBL/GenBank/DDBJ whole genome shotgun (WGS) entry which is preliminary data.</text>
</comment>
<dbReference type="GO" id="GO:0000981">
    <property type="term" value="F:DNA-binding transcription factor activity, RNA polymerase II-specific"/>
    <property type="evidence" value="ECO:0007669"/>
    <property type="project" value="InterPro"/>
</dbReference>
<dbReference type="Pfam" id="PF04082">
    <property type="entry name" value="Fungal_trans"/>
    <property type="match status" value="1"/>
</dbReference>
<dbReference type="PROSITE" id="PS50048">
    <property type="entry name" value="ZN2_CY6_FUNGAL_2"/>
    <property type="match status" value="1"/>
</dbReference>
<dbReference type="InterPro" id="IPR036864">
    <property type="entry name" value="Zn2-C6_fun-type_DNA-bd_sf"/>
</dbReference>
<feature type="domain" description="Zn(2)-C6 fungal-type" evidence="6">
    <location>
        <begin position="17"/>
        <end position="47"/>
    </location>
</feature>
<organism evidence="7 8">
    <name type="scientific">Trichoderma gamsii</name>
    <dbReference type="NCBI Taxonomy" id="398673"/>
    <lineage>
        <taxon>Eukaryota</taxon>
        <taxon>Fungi</taxon>
        <taxon>Dikarya</taxon>
        <taxon>Ascomycota</taxon>
        <taxon>Pezizomycotina</taxon>
        <taxon>Sordariomycetes</taxon>
        <taxon>Hypocreomycetidae</taxon>
        <taxon>Hypocreales</taxon>
        <taxon>Hypocreaceae</taxon>
        <taxon>Trichoderma</taxon>
    </lineage>
</organism>
<dbReference type="GO" id="GO:0008270">
    <property type="term" value="F:zinc ion binding"/>
    <property type="evidence" value="ECO:0007669"/>
    <property type="project" value="InterPro"/>
</dbReference>
<evidence type="ECO:0000259" key="6">
    <source>
        <dbReference type="PROSITE" id="PS50048"/>
    </source>
</evidence>
<keyword evidence="5" id="KW-0539">Nucleus</keyword>
<sequence>MDTASESRIIIPRIKPSCTQCQRSKKRCDRGKPHCSACVRYGRECVYLLRDDSMSVSSVETASLSPAKAPQDSEESPHAVFFLDSVLFRRSMNRLPELELSFKDPLLNFIGDFTSDRDFVHLYFSTLHPSIPFLSKKKFMERILNPLSPPRPASLLLIATMKLLADQRPEQGPRCKAYYSIKSSLLEAESSRSLELRVLQAIILMAVFEVGHAIYPAAYLTVGYCVRYGSALGLHKAVERYSEEGFSVTESEERRRSWWVILVLDRYMNLGCADRAFLTADPSKNSILPIDDAIWEENKEMNAPVRRLFEPPTTAMGRFSLTAQSAILLGNVFRSIHEPPFSEAFWQNDVKVLDSTLVALTSVSLEEGRHRGIGVCSPSTICYSGRLLLHDRERYAVDEFPFAATENFLPQDFKRDIAAGMLRLANAILSSGCCTTDEITPFCVEAIYRGAVFYGREHSRTGNLSDAAACATIKEALNEIGKRWRAATLYAQMIDARIVTGIL</sequence>
<evidence type="ECO:0000256" key="1">
    <source>
        <dbReference type="ARBA" id="ARBA00004123"/>
    </source>
</evidence>
<evidence type="ECO:0000256" key="3">
    <source>
        <dbReference type="ARBA" id="ARBA00023015"/>
    </source>
</evidence>
<dbReference type="Proteomes" id="UP000054821">
    <property type="component" value="Unassembled WGS sequence"/>
</dbReference>
<dbReference type="PANTHER" id="PTHR47338">
    <property type="entry name" value="ZN(II)2CYS6 TRANSCRIPTION FACTOR (EUROFUNG)-RELATED"/>
    <property type="match status" value="1"/>
</dbReference>
<keyword evidence="3" id="KW-0805">Transcription regulation</keyword>
<accession>A0A2P4ZS50</accession>
<reference evidence="7 8" key="1">
    <citation type="journal article" date="2016" name="Genome Announc.">
        <title>Draft Whole-Genome Sequence of Trichoderma gamsii T6085, a Promising Biocontrol Agent of Fusarium Head Blight on Wheat.</title>
        <authorList>
            <person name="Baroncelli R."/>
            <person name="Zapparata A."/>
            <person name="Piaggeschi G."/>
            <person name="Sarrocco S."/>
            <person name="Vannacci G."/>
        </authorList>
    </citation>
    <scope>NUCLEOTIDE SEQUENCE [LARGE SCALE GENOMIC DNA]</scope>
    <source>
        <strain evidence="7 8">T6085</strain>
    </source>
</reference>
<evidence type="ECO:0000256" key="2">
    <source>
        <dbReference type="ARBA" id="ARBA00022723"/>
    </source>
</evidence>
<evidence type="ECO:0000256" key="5">
    <source>
        <dbReference type="ARBA" id="ARBA00023242"/>
    </source>
</evidence>
<evidence type="ECO:0000313" key="7">
    <source>
        <dbReference type="EMBL" id="PON27098.1"/>
    </source>
</evidence>
<proteinExistence type="predicted"/>
<evidence type="ECO:0000256" key="4">
    <source>
        <dbReference type="ARBA" id="ARBA00023163"/>
    </source>
</evidence>